<sequence length="111" mass="12481">MCHCIIWYHALCFHEDPASTLNIYCKDALQCNYDCGSQETMSLPLFGACPSCTIKATFAKNMPRNTQSYGITPIMESFEDETLVESDECCLSGTHSESSVNEIELFDRVTF</sequence>
<reference evidence="2" key="1">
    <citation type="journal article" date="2017" name="Genome Biol.">
        <title>Comparative genomics reveals high biological diversity and specific adaptations in the industrially and medically important fungal genus Aspergillus.</title>
        <authorList>
            <person name="de Vries R.P."/>
            <person name="Riley R."/>
            <person name="Wiebenga A."/>
            <person name="Aguilar-Osorio G."/>
            <person name="Amillis S."/>
            <person name="Uchima C.A."/>
            <person name="Anderluh G."/>
            <person name="Asadollahi M."/>
            <person name="Askin M."/>
            <person name="Barry K."/>
            <person name="Battaglia E."/>
            <person name="Bayram O."/>
            <person name="Benocci T."/>
            <person name="Braus-Stromeyer S.A."/>
            <person name="Caldana C."/>
            <person name="Canovas D."/>
            <person name="Cerqueira G.C."/>
            <person name="Chen F."/>
            <person name="Chen W."/>
            <person name="Choi C."/>
            <person name="Clum A."/>
            <person name="Dos Santos R.A."/>
            <person name="Damasio A.R."/>
            <person name="Diallinas G."/>
            <person name="Emri T."/>
            <person name="Fekete E."/>
            <person name="Flipphi M."/>
            <person name="Freyberg S."/>
            <person name="Gallo A."/>
            <person name="Gournas C."/>
            <person name="Habgood R."/>
            <person name="Hainaut M."/>
            <person name="Harispe M.L."/>
            <person name="Henrissat B."/>
            <person name="Hilden K.S."/>
            <person name="Hope R."/>
            <person name="Hossain A."/>
            <person name="Karabika E."/>
            <person name="Karaffa L."/>
            <person name="Karanyi Z."/>
            <person name="Krasevec N."/>
            <person name="Kuo A."/>
            <person name="Kusch H."/>
            <person name="LaButti K."/>
            <person name="Lagendijk E.L."/>
            <person name="Lapidus A."/>
            <person name="Levasseur A."/>
            <person name="Lindquist E."/>
            <person name="Lipzen A."/>
            <person name="Logrieco A.F."/>
            <person name="MacCabe A."/>
            <person name="Maekelae M.R."/>
            <person name="Malavazi I."/>
            <person name="Melin P."/>
            <person name="Meyer V."/>
            <person name="Mielnichuk N."/>
            <person name="Miskei M."/>
            <person name="Molnar A.P."/>
            <person name="Mule G."/>
            <person name="Ngan C.Y."/>
            <person name="Orejas M."/>
            <person name="Orosz E."/>
            <person name="Ouedraogo J.P."/>
            <person name="Overkamp K.M."/>
            <person name="Park H.-S."/>
            <person name="Perrone G."/>
            <person name="Piumi F."/>
            <person name="Punt P.J."/>
            <person name="Ram A.F."/>
            <person name="Ramon A."/>
            <person name="Rauscher S."/>
            <person name="Record E."/>
            <person name="Riano-Pachon D.M."/>
            <person name="Robert V."/>
            <person name="Roehrig J."/>
            <person name="Ruller R."/>
            <person name="Salamov A."/>
            <person name="Salih N.S."/>
            <person name="Samson R.A."/>
            <person name="Sandor E."/>
            <person name="Sanguinetti M."/>
            <person name="Schuetze T."/>
            <person name="Sepcic K."/>
            <person name="Shelest E."/>
            <person name="Sherlock G."/>
            <person name="Sophianopoulou V."/>
            <person name="Squina F.M."/>
            <person name="Sun H."/>
            <person name="Susca A."/>
            <person name="Todd R.B."/>
            <person name="Tsang A."/>
            <person name="Unkles S.E."/>
            <person name="van de Wiele N."/>
            <person name="van Rossen-Uffink D."/>
            <person name="Oliveira J.V."/>
            <person name="Vesth T.C."/>
            <person name="Visser J."/>
            <person name="Yu J.-H."/>
            <person name="Zhou M."/>
            <person name="Andersen M.R."/>
            <person name="Archer D.B."/>
            <person name="Baker S.E."/>
            <person name="Benoit I."/>
            <person name="Brakhage A.A."/>
            <person name="Braus G.H."/>
            <person name="Fischer R."/>
            <person name="Frisvad J.C."/>
            <person name="Goldman G.H."/>
            <person name="Houbraken J."/>
            <person name="Oakley B."/>
            <person name="Pocsi I."/>
            <person name="Scazzocchio C."/>
            <person name="Seiboth B."/>
            <person name="vanKuyk P.A."/>
            <person name="Wortman J."/>
            <person name="Dyer P.S."/>
            <person name="Grigoriev I.V."/>
        </authorList>
    </citation>
    <scope>NUCLEOTIDE SEQUENCE [LARGE SCALE GENOMIC DNA]</scope>
    <source>
        <strain evidence="2">CBS 583.65</strain>
    </source>
</reference>
<protein>
    <submittedName>
        <fullName evidence="1">Uncharacterized protein</fullName>
    </submittedName>
</protein>
<gene>
    <name evidence="1" type="ORF">ASPVEDRAFT_30214</name>
</gene>
<dbReference type="OrthoDB" id="4391642at2759"/>
<dbReference type="GeneID" id="63725846"/>
<dbReference type="EMBL" id="KV878130">
    <property type="protein sequence ID" value="OJJ03715.1"/>
    <property type="molecule type" value="Genomic_DNA"/>
</dbReference>
<evidence type="ECO:0000313" key="2">
    <source>
        <dbReference type="Proteomes" id="UP000184073"/>
    </source>
</evidence>
<name>A0A1L9PQJ5_ASPVE</name>
<dbReference type="AlphaFoldDB" id="A0A1L9PQJ5"/>
<proteinExistence type="predicted"/>
<dbReference type="VEuPathDB" id="FungiDB:ASPVEDRAFT_30214"/>
<accession>A0A1L9PQJ5</accession>
<evidence type="ECO:0000313" key="1">
    <source>
        <dbReference type="EMBL" id="OJJ03715.1"/>
    </source>
</evidence>
<keyword evidence="2" id="KW-1185">Reference proteome</keyword>
<organism evidence="1 2">
    <name type="scientific">Aspergillus versicolor CBS 583.65</name>
    <dbReference type="NCBI Taxonomy" id="1036611"/>
    <lineage>
        <taxon>Eukaryota</taxon>
        <taxon>Fungi</taxon>
        <taxon>Dikarya</taxon>
        <taxon>Ascomycota</taxon>
        <taxon>Pezizomycotina</taxon>
        <taxon>Eurotiomycetes</taxon>
        <taxon>Eurotiomycetidae</taxon>
        <taxon>Eurotiales</taxon>
        <taxon>Aspergillaceae</taxon>
        <taxon>Aspergillus</taxon>
        <taxon>Aspergillus subgen. Nidulantes</taxon>
    </lineage>
</organism>
<dbReference type="Proteomes" id="UP000184073">
    <property type="component" value="Unassembled WGS sequence"/>
</dbReference>
<dbReference type="RefSeq" id="XP_040669477.1">
    <property type="nucleotide sequence ID" value="XM_040810335.1"/>
</dbReference>